<sequence length="356" mass="40460">MRKTLKMAGNDIEKSKKTRERLRALECPYIEGLDEHMTHALLVSNGEARLRLIEWLLEKYQPQILLRQLSASLVSSTSPRLTKLSLILSDMCLCLPHETDLIKGTCAERKSLRFLDSLIELVHISCQMRSPHFDTSLSFENSTVATSTTKVSEEMNRRCYFIDSLCRHGNLGLTNPAPISLIPATIGHMIKTDGSKKRTLPSLSELCSKIDNLREELLEKELQVKETEKEHVYAPIDKGNLIACLQSLQVSFSTLNQLIDDFSYQYQSDISQWTDSKIKKMNAFSDLGPLAERLHSHLSTINQLLEGISRLESVTGALIELGEREPENSKSKPISDKAHEIFQKQIDKDEWTYSNR</sequence>
<dbReference type="EnsemblMetazoa" id="XM_019998583.1">
    <property type="protein sequence ID" value="XP_019854142.1"/>
    <property type="gene ID" value="LOC109583301"/>
</dbReference>
<dbReference type="InterPro" id="IPR029711">
    <property type="entry name" value="Haus7-like"/>
</dbReference>
<reference evidence="2" key="2">
    <citation type="submission" date="2017-05" db="UniProtKB">
        <authorList>
            <consortium name="EnsemblMetazoa"/>
        </authorList>
    </citation>
    <scope>IDENTIFICATION</scope>
</reference>
<dbReference type="EnsemblMetazoa" id="Aqu2.1.27177_001">
    <property type="protein sequence ID" value="Aqu2.1.27177_001"/>
    <property type="gene ID" value="Aqu2.1.27177"/>
</dbReference>
<evidence type="ECO:0000256" key="1">
    <source>
        <dbReference type="SAM" id="Coils"/>
    </source>
</evidence>
<keyword evidence="3" id="KW-1185">Reference proteome</keyword>
<dbReference type="InParanoid" id="A0A1X7UHD3"/>
<dbReference type="GO" id="GO:0051011">
    <property type="term" value="F:microtubule minus-end binding"/>
    <property type="evidence" value="ECO:0007669"/>
    <property type="project" value="TreeGrafter"/>
</dbReference>
<evidence type="ECO:0000313" key="2">
    <source>
        <dbReference type="EnsemblMetazoa" id="Aqu2.1.27177_001"/>
    </source>
</evidence>
<dbReference type="GO" id="GO:0031023">
    <property type="term" value="P:microtubule organizing center organization"/>
    <property type="evidence" value="ECO:0007669"/>
    <property type="project" value="TreeGrafter"/>
</dbReference>
<dbReference type="Proteomes" id="UP000007879">
    <property type="component" value="Unassembled WGS sequence"/>
</dbReference>
<dbReference type="AlphaFoldDB" id="A0A1X7UHD3"/>
<dbReference type="PANTHER" id="PTHR14352:SF2">
    <property type="entry name" value="HAUS AUGMIN-LIKE COMPLEX SUBUNIT 7"/>
    <property type="match status" value="1"/>
</dbReference>
<keyword evidence="1" id="KW-0175">Coiled coil</keyword>
<evidence type="ECO:0000313" key="3">
    <source>
        <dbReference type="Proteomes" id="UP000007879"/>
    </source>
</evidence>
<dbReference type="KEGG" id="aqu:109583301"/>
<dbReference type="PANTHER" id="PTHR14352">
    <property type="entry name" value="HAUS AUGMIN-LIKE COMPLEX SUBUNIT 7"/>
    <property type="match status" value="1"/>
</dbReference>
<dbReference type="GO" id="GO:0070652">
    <property type="term" value="C:HAUS complex"/>
    <property type="evidence" value="ECO:0007669"/>
    <property type="project" value="TreeGrafter"/>
</dbReference>
<proteinExistence type="predicted"/>
<organism evidence="2">
    <name type="scientific">Amphimedon queenslandica</name>
    <name type="common">Sponge</name>
    <dbReference type="NCBI Taxonomy" id="400682"/>
    <lineage>
        <taxon>Eukaryota</taxon>
        <taxon>Metazoa</taxon>
        <taxon>Porifera</taxon>
        <taxon>Demospongiae</taxon>
        <taxon>Heteroscleromorpha</taxon>
        <taxon>Haplosclerida</taxon>
        <taxon>Niphatidae</taxon>
        <taxon>Amphimedon</taxon>
    </lineage>
</organism>
<dbReference type="OrthoDB" id="6435999at2759"/>
<name>A0A1X7UHD3_AMPQE</name>
<dbReference type="GO" id="GO:0051225">
    <property type="term" value="P:spindle assembly"/>
    <property type="evidence" value="ECO:0007669"/>
    <property type="project" value="TreeGrafter"/>
</dbReference>
<reference evidence="3" key="1">
    <citation type="journal article" date="2010" name="Nature">
        <title>The Amphimedon queenslandica genome and the evolution of animal complexity.</title>
        <authorList>
            <person name="Srivastava M."/>
            <person name="Simakov O."/>
            <person name="Chapman J."/>
            <person name="Fahey B."/>
            <person name="Gauthier M.E."/>
            <person name="Mitros T."/>
            <person name="Richards G.S."/>
            <person name="Conaco C."/>
            <person name="Dacre M."/>
            <person name="Hellsten U."/>
            <person name="Larroux C."/>
            <person name="Putnam N.H."/>
            <person name="Stanke M."/>
            <person name="Adamska M."/>
            <person name="Darling A."/>
            <person name="Degnan S.M."/>
            <person name="Oakley T.H."/>
            <person name="Plachetzki D.C."/>
            <person name="Zhai Y."/>
            <person name="Adamski M."/>
            <person name="Calcino A."/>
            <person name="Cummins S.F."/>
            <person name="Goodstein D.M."/>
            <person name="Harris C."/>
            <person name="Jackson D.J."/>
            <person name="Leys S.P."/>
            <person name="Shu S."/>
            <person name="Woodcroft B.J."/>
            <person name="Vervoort M."/>
            <person name="Kosik K.S."/>
            <person name="Manning G."/>
            <person name="Degnan B.M."/>
            <person name="Rokhsar D.S."/>
        </authorList>
    </citation>
    <scope>NUCLEOTIDE SEQUENCE [LARGE SCALE GENOMIC DNA]</scope>
</reference>
<protein>
    <recommendedName>
        <fullName evidence="4">HAUS augmin-like complex subunit 7</fullName>
    </recommendedName>
</protein>
<dbReference type="STRING" id="400682.A0A1X7UHD3"/>
<feature type="coiled-coil region" evidence="1">
    <location>
        <begin position="203"/>
        <end position="230"/>
    </location>
</feature>
<gene>
    <name evidence="2" type="primary">109583301</name>
</gene>
<evidence type="ECO:0008006" key="4">
    <source>
        <dbReference type="Google" id="ProtNLM"/>
    </source>
</evidence>
<accession>A0A1X7UHD3</accession>